<sequence>MGSPFLLQPSRSLTEEAMAAAGQSQDDLKRIAALCAVELVRSGMVLGLGTGSTAAHALDRIGDLLRGGDLRDIVGIPTSEWAAGIPLTDLAAHPVVALSIDGADEVDPALNLVKGRGGSLLREKMVEGASRRFVVIVDDSKLVPRLEARPRHPRGGHPLRLGPHSPPTTEPLRRHARLQPQAPYGFNQRQS</sequence>
<comment type="pathway">
    <text evidence="2">Carbohydrate degradation; pentose phosphate pathway; D-ribose 5-phosphate from D-ribulose 5-phosphate (non-oxidative stage): step 1/1.</text>
</comment>
<evidence type="ECO:0000313" key="8">
    <source>
        <dbReference type="Proteomes" id="UP000734854"/>
    </source>
</evidence>
<evidence type="ECO:0000256" key="5">
    <source>
        <dbReference type="ARBA" id="ARBA00023235"/>
    </source>
</evidence>
<dbReference type="AlphaFoldDB" id="A0A8J5HCY5"/>
<accession>A0A8J5HCY5</accession>
<dbReference type="Pfam" id="PF06026">
    <property type="entry name" value="Rib_5-P_isom_A"/>
    <property type="match status" value="1"/>
</dbReference>
<evidence type="ECO:0000256" key="4">
    <source>
        <dbReference type="ARBA" id="ARBA00011959"/>
    </source>
</evidence>
<protein>
    <recommendedName>
        <fullName evidence="4">ribose-5-phosphate isomerase</fullName>
        <ecNumber evidence="4">5.3.1.6</ecNumber>
    </recommendedName>
</protein>
<dbReference type="Proteomes" id="UP000734854">
    <property type="component" value="Unassembled WGS sequence"/>
</dbReference>
<dbReference type="Gene3D" id="3.40.50.1360">
    <property type="match status" value="1"/>
</dbReference>
<dbReference type="UniPathway" id="UPA00115">
    <property type="reaction ID" value="UER00412"/>
</dbReference>
<proteinExistence type="inferred from homology"/>
<dbReference type="PANTHER" id="PTHR43748">
    <property type="entry name" value="RIBOSE-5-PHOSPHATE ISOMERASE 3, CHLOROPLASTIC-RELATED"/>
    <property type="match status" value="1"/>
</dbReference>
<name>A0A8J5HCY5_ZINOF</name>
<dbReference type="InterPro" id="IPR004788">
    <property type="entry name" value="Ribose5P_isomerase_type_A"/>
</dbReference>
<dbReference type="EMBL" id="JACMSC010000004">
    <property type="protein sequence ID" value="KAG6525441.1"/>
    <property type="molecule type" value="Genomic_DNA"/>
</dbReference>
<dbReference type="SUPFAM" id="SSF100950">
    <property type="entry name" value="NagB/RpiA/CoA transferase-like"/>
    <property type="match status" value="1"/>
</dbReference>
<comment type="catalytic activity">
    <reaction evidence="1">
        <text>aldehydo-D-ribose 5-phosphate = D-ribulose 5-phosphate</text>
        <dbReference type="Rhea" id="RHEA:14657"/>
        <dbReference type="ChEBI" id="CHEBI:58121"/>
        <dbReference type="ChEBI" id="CHEBI:58273"/>
        <dbReference type="EC" id="5.3.1.6"/>
    </reaction>
</comment>
<dbReference type="EC" id="5.3.1.6" evidence="4"/>
<dbReference type="InterPro" id="IPR037171">
    <property type="entry name" value="NagB/RpiA_transferase-like"/>
</dbReference>
<reference evidence="7 8" key="1">
    <citation type="submission" date="2020-08" db="EMBL/GenBank/DDBJ databases">
        <title>Plant Genome Project.</title>
        <authorList>
            <person name="Zhang R.-G."/>
        </authorList>
    </citation>
    <scope>NUCLEOTIDE SEQUENCE [LARGE SCALE GENOMIC DNA]</scope>
    <source>
        <tissue evidence="7">Rhizome</tissue>
    </source>
</reference>
<gene>
    <name evidence="7" type="ORF">ZIOFF_015397</name>
</gene>
<keyword evidence="5" id="KW-0413">Isomerase</keyword>
<keyword evidence="8" id="KW-1185">Reference proteome</keyword>
<evidence type="ECO:0000256" key="2">
    <source>
        <dbReference type="ARBA" id="ARBA00004988"/>
    </source>
</evidence>
<dbReference type="InterPro" id="IPR050262">
    <property type="entry name" value="Ribose-5P_isomerase"/>
</dbReference>
<evidence type="ECO:0000256" key="6">
    <source>
        <dbReference type="SAM" id="MobiDB-lite"/>
    </source>
</evidence>
<comment type="similarity">
    <text evidence="3">Belongs to the ribose 5-phosphate isomerase family.</text>
</comment>
<evidence type="ECO:0000256" key="1">
    <source>
        <dbReference type="ARBA" id="ARBA00001713"/>
    </source>
</evidence>
<dbReference type="GO" id="GO:0009052">
    <property type="term" value="P:pentose-phosphate shunt, non-oxidative branch"/>
    <property type="evidence" value="ECO:0007669"/>
    <property type="project" value="InterPro"/>
</dbReference>
<comment type="caution">
    <text evidence="7">The sequence shown here is derived from an EMBL/GenBank/DDBJ whole genome shotgun (WGS) entry which is preliminary data.</text>
</comment>
<evidence type="ECO:0000313" key="7">
    <source>
        <dbReference type="EMBL" id="KAG6525441.1"/>
    </source>
</evidence>
<organism evidence="7 8">
    <name type="scientific">Zingiber officinale</name>
    <name type="common">Ginger</name>
    <name type="synonym">Amomum zingiber</name>
    <dbReference type="NCBI Taxonomy" id="94328"/>
    <lineage>
        <taxon>Eukaryota</taxon>
        <taxon>Viridiplantae</taxon>
        <taxon>Streptophyta</taxon>
        <taxon>Embryophyta</taxon>
        <taxon>Tracheophyta</taxon>
        <taxon>Spermatophyta</taxon>
        <taxon>Magnoliopsida</taxon>
        <taxon>Liliopsida</taxon>
        <taxon>Zingiberales</taxon>
        <taxon>Zingiberaceae</taxon>
        <taxon>Zingiber</taxon>
    </lineage>
</organism>
<dbReference type="PANTHER" id="PTHR43748:SF2">
    <property type="entry name" value="RIBOSE-5-PHOSPHATE ISOMERASE 2-RELATED"/>
    <property type="match status" value="1"/>
</dbReference>
<evidence type="ECO:0000256" key="3">
    <source>
        <dbReference type="ARBA" id="ARBA00008088"/>
    </source>
</evidence>
<dbReference type="GO" id="GO:0004751">
    <property type="term" value="F:ribose-5-phosphate isomerase activity"/>
    <property type="evidence" value="ECO:0007669"/>
    <property type="project" value="UniProtKB-EC"/>
</dbReference>
<dbReference type="NCBIfam" id="TIGR00021">
    <property type="entry name" value="rpiA"/>
    <property type="match status" value="1"/>
</dbReference>
<dbReference type="FunFam" id="3.40.50.1360:FF:000001">
    <property type="entry name" value="Ribose-5-phosphate isomerase A"/>
    <property type="match status" value="1"/>
</dbReference>
<dbReference type="CDD" id="cd01398">
    <property type="entry name" value="RPI_A"/>
    <property type="match status" value="1"/>
</dbReference>
<feature type="region of interest" description="Disordered" evidence="6">
    <location>
        <begin position="147"/>
        <end position="191"/>
    </location>
</feature>